<dbReference type="PROSITE" id="PS01196">
    <property type="entry name" value="PEPT_TRNA_HYDROL_2"/>
    <property type="match status" value="1"/>
</dbReference>
<dbReference type="GO" id="GO:0004045">
    <property type="term" value="F:peptidyl-tRNA hydrolase activity"/>
    <property type="evidence" value="ECO:0007669"/>
    <property type="project" value="UniProtKB-UniRule"/>
</dbReference>
<dbReference type="PANTHER" id="PTHR17224:SF1">
    <property type="entry name" value="PEPTIDYL-TRNA HYDROLASE"/>
    <property type="match status" value="1"/>
</dbReference>
<dbReference type="SUPFAM" id="SSF53178">
    <property type="entry name" value="Peptidyl-tRNA hydrolase-like"/>
    <property type="match status" value="1"/>
</dbReference>
<dbReference type="EMBL" id="FMJD01000013">
    <property type="protein sequence ID" value="SCM79090.1"/>
    <property type="molecule type" value="Genomic_DNA"/>
</dbReference>
<dbReference type="InterPro" id="IPR001328">
    <property type="entry name" value="Pept_tRNA_hydro"/>
</dbReference>
<sequence>MLILVGLGNPGAKYASNRHNIGFMAADVIHTRHRFPAWRKNFQAEVSEGVIDGERVLLMKPQTYMNESGRSVGEAVRFLKLAPSDVVVIHDELDLPPGKLRMKVGGGHGGHNGLRSITSQITDGYRRMRLGIGHPGDKALVHAHVLSDFAKADRDWLVRLLDAIADNAGELVKGADATFANRVHAVTEPKPERKPKADAKTDGGPAALAAAAPAEPPPKNAMAAILKSLLAQKTKR</sequence>
<keyword evidence="2 7" id="KW-0820">tRNA-binding</keyword>
<evidence type="ECO:0000256" key="7">
    <source>
        <dbReference type="HAMAP-Rule" id="MF_00083"/>
    </source>
</evidence>
<dbReference type="Gene3D" id="3.40.50.1470">
    <property type="entry name" value="Peptidyl-tRNA hydrolase"/>
    <property type="match status" value="1"/>
</dbReference>
<dbReference type="HAMAP" id="MF_00083">
    <property type="entry name" value="Pept_tRNA_hydro_bact"/>
    <property type="match status" value="1"/>
</dbReference>
<dbReference type="GO" id="GO:0006515">
    <property type="term" value="P:protein quality control for misfolded or incompletely synthesized proteins"/>
    <property type="evidence" value="ECO:0007669"/>
    <property type="project" value="UniProtKB-UniRule"/>
</dbReference>
<dbReference type="GO" id="GO:0072344">
    <property type="term" value="P:rescue of stalled ribosome"/>
    <property type="evidence" value="ECO:0007669"/>
    <property type="project" value="UniProtKB-UniRule"/>
</dbReference>
<organism evidence="11">
    <name type="scientific">uncultured Pleomorphomonas sp</name>
    <dbReference type="NCBI Taxonomy" id="442121"/>
    <lineage>
        <taxon>Bacteria</taxon>
        <taxon>Pseudomonadati</taxon>
        <taxon>Pseudomonadota</taxon>
        <taxon>Alphaproteobacteria</taxon>
        <taxon>Hyphomicrobiales</taxon>
        <taxon>Pleomorphomonadaceae</taxon>
        <taxon>Pleomorphomonas</taxon>
        <taxon>environmental samples</taxon>
    </lineage>
</organism>
<keyword evidence="3 7" id="KW-0378">Hydrolase</keyword>
<dbReference type="GO" id="GO:0000049">
    <property type="term" value="F:tRNA binding"/>
    <property type="evidence" value="ECO:0007669"/>
    <property type="project" value="UniProtKB-UniRule"/>
</dbReference>
<feature type="binding site" evidence="7">
    <location>
        <position position="66"/>
    </location>
    <ligand>
        <name>tRNA</name>
        <dbReference type="ChEBI" id="CHEBI:17843"/>
    </ligand>
</feature>
<dbReference type="Pfam" id="PF01195">
    <property type="entry name" value="Pept_tRNA_hydro"/>
    <property type="match status" value="1"/>
</dbReference>
<dbReference type="PROSITE" id="PS01195">
    <property type="entry name" value="PEPT_TRNA_HYDROL_1"/>
    <property type="match status" value="1"/>
</dbReference>
<comment type="subcellular location">
    <subcellularLocation>
        <location evidence="7">Cytoplasm</location>
    </subcellularLocation>
</comment>
<evidence type="ECO:0000256" key="9">
    <source>
        <dbReference type="RuleBase" id="RU004320"/>
    </source>
</evidence>
<feature type="compositionally biased region" description="Basic and acidic residues" evidence="10">
    <location>
        <begin position="185"/>
        <end position="201"/>
    </location>
</feature>
<dbReference type="NCBIfam" id="TIGR00447">
    <property type="entry name" value="pth"/>
    <property type="match status" value="1"/>
</dbReference>
<reference evidence="11" key="1">
    <citation type="submission" date="2016-08" db="EMBL/GenBank/DDBJ databases">
        <authorList>
            <person name="Seilhamer J.J."/>
        </authorList>
    </citation>
    <scope>NUCLEOTIDE SEQUENCE</scope>
    <source>
        <strain evidence="11">86</strain>
    </source>
</reference>
<feature type="region of interest" description="Disordered" evidence="10">
    <location>
        <begin position="185"/>
        <end position="218"/>
    </location>
</feature>
<comment type="similarity">
    <text evidence="5 7 9">Belongs to the PTH family.</text>
</comment>
<feature type="binding site" evidence="7">
    <location>
        <position position="112"/>
    </location>
    <ligand>
        <name>tRNA</name>
        <dbReference type="ChEBI" id="CHEBI:17843"/>
    </ligand>
</feature>
<keyword evidence="7" id="KW-0963">Cytoplasm</keyword>
<dbReference type="InterPro" id="IPR018171">
    <property type="entry name" value="Pept_tRNA_hydro_CS"/>
</dbReference>
<keyword evidence="4 7" id="KW-0694">RNA-binding</keyword>
<evidence type="ECO:0000256" key="1">
    <source>
        <dbReference type="ARBA" id="ARBA00013260"/>
    </source>
</evidence>
<feature type="site" description="Discriminates between blocked and unblocked aminoacyl-tRNA" evidence="7">
    <location>
        <position position="9"/>
    </location>
</feature>
<evidence type="ECO:0000256" key="5">
    <source>
        <dbReference type="ARBA" id="ARBA00038063"/>
    </source>
</evidence>
<dbReference type="FunFam" id="3.40.50.1470:FF:000001">
    <property type="entry name" value="Peptidyl-tRNA hydrolase"/>
    <property type="match status" value="1"/>
</dbReference>
<comment type="function">
    <text evidence="7">Hydrolyzes ribosome-free peptidyl-tRNAs (with 1 or more amino acids incorporated), which drop off the ribosome during protein synthesis, or as a result of ribosome stalling.</text>
</comment>
<comment type="catalytic activity">
    <reaction evidence="7 8">
        <text>an N-acyl-L-alpha-aminoacyl-tRNA + H2O = an N-acyl-L-amino acid + a tRNA + H(+)</text>
        <dbReference type="Rhea" id="RHEA:54448"/>
        <dbReference type="Rhea" id="RHEA-COMP:10123"/>
        <dbReference type="Rhea" id="RHEA-COMP:13883"/>
        <dbReference type="ChEBI" id="CHEBI:15377"/>
        <dbReference type="ChEBI" id="CHEBI:15378"/>
        <dbReference type="ChEBI" id="CHEBI:59874"/>
        <dbReference type="ChEBI" id="CHEBI:78442"/>
        <dbReference type="ChEBI" id="CHEBI:138191"/>
        <dbReference type="EC" id="3.1.1.29"/>
    </reaction>
</comment>
<dbReference type="EC" id="3.1.1.29" evidence="1 7"/>
<feature type="binding site" evidence="7">
    <location>
        <position position="14"/>
    </location>
    <ligand>
        <name>tRNA</name>
        <dbReference type="ChEBI" id="CHEBI:17843"/>
    </ligand>
</feature>
<gene>
    <name evidence="7 11" type="primary">pth</name>
    <name evidence="11" type="ORF">KL86PLE_90229</name>
</gene>
<evidence type="ECO:0000256" key="6">
    <source>
        <dbReference type="ARBA" id="ARBA00050038"/>
    </source>
</evidence>
<dbReference type="InterPro" id="IPR036416">
    <property type="entry name" value="Pept_tRNA_hydro_sf"/>
</dbReference>
<name>A0A212LNK6_9HYPH</name>
<accession>A0A212LNK6</accession>
<evidence type="ECO:0000256" key="2">
    <source>
        <dbReference type="ARBA" id="ARBA00022555"/>
    </source>
</evidence>
<dbReference type="GO" id="GO:0005737">
    <property type="term" value="C:cytoplasm"/>
    <property type="evidence" value="ECO:0007669"/>
    <property type="project" value="UniProtKB-SubCell"/>
</dbReference>
<evidence type="ECO:0000256" key="8">
    <source>
        <dbReference type="RuleBase" id="RU000673"/>
    </source>
</evidence>
<feature type="site" description="Stabilizes the basic form of H active site to accept a proton" evidence="7">
    <location>
        <position position="91"/>
    </location>
</feature>
<comment type="subunit">
    <text evidence="7">Monomer.</text>
</comment>
<evidence type="ECO:0000313" key="11">
    <source>
        <dbReference type="EMBL" id="SCM79090.1"/>
    </source>
</evidence>
<dbReference type="AlphaFoldDB" id="A0A212LNK6"/>
<dbReference type="PANTHER" id="PTHR17224">
    <property type="entry name" value="PEPTIDYL-TRNA HYDROLASE"/>
    <property type="match status" value="1"/>
</dbReference>
<evidence type="ECO:0000256" key="4">
    <source>
        <dbReference type="ARBA" id="ARBA00022884"/>
    </source>
</evidence>
<dbReference type="CDD" id="cd00462">
    <property type="entry name" value="PTH"/>
    <property type="match status" value="1"/>
</dbReference>
<proteinExistence type="inferred from homology"/>
<protein>
    <recommendedName>
        <fullName evidence="6 7">Peptidyl-tRNA hydrolase</fullName>
        <shortName evidence="7">Pth</shortName>
        <ecNumber evidence="1 7">3.1.1.29</ecNumber>
    </recommendedName>
</protein>
<evidence type="ECO:0000256" key="10">
    <source>
        <dbReference type="SAM" id="MobiDB-lite"/>
    </source>
</evidence>
<feature type="binding site" evidence="7">
    <location>
        <position position="64"/>
    </location>
    <ligand>
        <name>tRNA</name>
        <dbReference type="ChEBI" id="CHEBI:17843"/>
    </ligand>
</feature>
<evidence type="ECO:0000256" key="3">
    <source>
        <dbReference type="ARBA" id="ARBA00022801"/>
    </source>
</evidence>
<comment type="function">
    <text evidence="7">Catalyzes the release of premature peptidyl moieties from peptidyl-tRNA molecules trapped in stalled 50S ribosomal subunits, and thus maintains levels of free tRNAs and 50S ribosomes.</text>
</comment>
<feature type="active site" description="Proton acceptor" evidence="7">
    <location>
        <position position="19"/>
    </location>
</feature>
<dbReference type="RefSeq" id="WP_288198385.1">
    <property type="nucleotide sequence ID" value="NZ_LT608334.1"/>
</dbReference>